<feature type="transmembrane region" description="Helical" evidence="1">
    <location>
        <begin position="20"/>
        <end position="46"/>
    </location>
</feature>
<keyword evidence="1" id="KW-0472">Membrane</keyword>
<evidence type="ECO:0000313" key="2">
    <source>
        <dbReference type="EMBL" id="KAH0448124.1"/>
    </source>
</evidence>
<comment type="caution">
    <text evidence="2">The sequence shown here is derived from an EMBL/GenBank/DDBJ whole genome shotgun (WGS) entry which is preliminary data.</text>
</comment>
<accession>A0AAV7FJY5</accession>
<name>A0AAV7FJY5_DENCH</name>
<keyword evidence="1" id="KW-0812">Transmembrane</keyword>
<sequence>MRWIGRSSASADVANEIATAVNYAAMITVIIAGGAIIALPGIGIGFTNQYVSIYLSEMVSPKLSSMLNIVF</sequence>
<dbReference type="AlphaFoldDB" id="A0AAV7FJY5"/>
<evidence type="ECO:0000313" key="3">
    <source>
        <dbReference type="Proteomes" id="UP000775213"/>
    </source>
</evidence>
<protein>
    <submittedName>
        <fullName evidence="2">Uncharacterized protein</fullName>
    </submittedName>
</protein>
<gene>
    <name evidence="2" type="ORF">IEQ34_021924</name>
</gene>
<keyword evidence="3" id="KW-1185">Reference proteome</keyword>
<organism evidence="2 3">
    <name type="scientific">Dendrobium chrysotoxum</name>
    <name type="common">Orchid</name>
    <dbReference type="NCBI Taxonomy" id="161865"/>
    <lineage>
        <taxon>Eukaryota</taxon>
        <taxon>Viridiplantae</taxon>
        <taxon>Streptophyta</taxon>
        <taxon>Embryophyta</taxon>
        <taxon>Tracheophyta</taxon>
        <taxon>Spermatophyta</taxon>
        <taxon>Magnoliopsida</taxon>
        <taxon>Liliopsida</taxon>
        <taxon>Asparagales</taxon>
        <taxon>Orchidaceae</taxon>
        <taxon>Epidendroideae</taxon>
        <taxon>Malaxideae</taxon>
        <taxon>Dendrobiinae</taxon>
        <taxon>Dendrobium</taxon>
    </lineage>
</organism>
<reference evidence="2 3" key="1">
    <citation type="journal article" date="2021" name="Hortic Res">
        <title>Chromosome-scale assembly of the Dendrobium chrysotoxum genome enhances the understanding of orchid evolution.</title>
        <authorList>
            <person name="Zhang Y."/>
            <person name="Zhang G.Q."/>
            <person name="Zhang D."/>
            <person name="Liu X.D."/>
            <person name="Xu X.Y."/>
            <person name="Sun W.H."/>
            <person name="Yu X."/>
            <person name="Zhu X."/>
            <person name="Wang Z.W."/>
            <person name="Zhao X."/>
            <person name="Zhong W.Y."/>
            <person name="Chen H."/>
            <person name="Yin W.L."/>
            <person name="Huang T."/>
            <person name="Niu S.C."/>
            <person name="Liu Z.J."/>
        </authorList>
    </citation>
    <scope>NUCLEOTIDE SEQUENCE [LARGE SCALE GENOMIC DNA]</scope>
    <source>
        <strain evidence="2">Lindl</strain>
    </source>
</reference>
<keyword evidence="1" id="KW-1133">Transmembrane helix</keyword>
<proteinExistence type="predicted"/>
<evidence type="ECO:0000256" key="1">
    <source>
        <dbReference type="SAM" id="Phobius"/>
    </source>
</evidence>
<dbReference type="Proteomes" id="UP000775213">
    <property type="component" value="Unassembled WGS sequence"/>
</dbReference>
<dbReference type="EMBL" id="JAGFBR010000019">
    <property type="protein sequence ID" value="KAH0448124.1"/>
    <property type="molecule type" value="Genomic_DNA"/>
</dbReference>